<keyword evidence="2" id="KW-1185">Reference proteome</keyword>
<gene>
    <name evidence="1" type="ORF">K435DRAFT_797950</name>
</gene>
<accession>A0A4S8M1E7</accession>
<reference evidence="1 2" key="1">
    <citation type="journal article" date="2019" name="Nat. Ecol. Evol.">
        <title>Megaphylogeny resolves global patterns of mushroom evolution.</title>
        <authorList>
            <person name="Varga T."/>
            <person name="Krizsan K."/>
            <person name="Foldi C."/>
            <person name="Dima B."/>
            <person name="Sanchez-Garcia M."/>
            <person name="Sanchez-Ramirez S."/>
            <person name="Szollosi G.J."/>
            <person name="Szarkandi J.G."/>
            <person name="Papp V."/>
            <person name="Albert L."/>
            <person name="Andreopoulos W."/>
            <person name="Angelini C."/>
            <person name="Antonin V."/>
            <person name="Barry K.W."/>
            <person name="Bougher N.L."/>
            <person name="Buchanan P."/>
            <person name="Buyck B."/>
            <person name="Bense V."/>
            <person name="Catcheside P."/>
            <person name="Chovatia M."/>
            <person name="Cooper J."/>
            <person name="Damon W."/>
            <person name="Desjardin D."/>
            <person name="Finy P."/>
            <person name="Geml J."/>
            <person name="Haridas S."/>
            <person name="Hughes K."/>
            <person name="Justo A."/>
            <person name="Karasinski D."/>
            <person name="Kautmanova I."/>
            <person name="Kiss B."/>
            <person name="Kocsube S."/>
            <person name="Kotiranta H."/>
            <person name="LaButti K.M."/>
            <person name="Lechner B.E."/>
            <person name="Liimatainen K."/>
            <person name="Lipzen A."/>
            <person name="Lukacs Z."/>
            <person name="Mihaltcheva S."/>
            <person name="Morgado L.N."/>
            <person name="Niskanen T."/>
            <person name="Noordeloos M.E."/>
            <person name="Ohm R.A."/>
            <person name="Ortiz-Santana B."/>
            <person name="Ovrebo C."/>
            <person name="Racz N."/>
            <person name="Riley R."/>
            <person name="Savchenko A."/>
            <person name="Shiryaev A."/>
            <person name="Soop K."/>
            <person name="Spirin V."/>
            <person name="Szebenyi C."/>
            <person name="Tomsovsky M."/>
            <person name="Tulloss R.E."/>
            <person name="Uehling J."/>
            <person name="Grigoriev I.V."/>
            <person name="Vagvolgyi C."/>
            <person name="Papp T."/>
            <person name="Martin F.M."/>
            <person name="Miettinen O."/>
            <person name="Hibbett D.S."/>
            <person name="Nagy L.G."/>
        </authorList>
    </citation>
    <scope>NUCLEOTIDE SEQUENCE [LARGE SCALE GENOMIC DNA]</scope>
    <source>
        <strain evidence="1 2">CBS 962.96</strain>
    </source>
</reference>
<proteinExistence type="predicted"/>
<organism evidence="1 2">
    <name type="scientific">Dendrothele bispora (strain CBS 962.96)</name>
    <dbReference type="NCBI Taxonomy" id="1314807"/>
    <lineage>
        <taxon>Eukaryota</taxon>
        <taxon>Fungi</taxon>
        <taxon>Dikarya</taxon>
        <taxon>Basidiomycota</taxon>
        <taxon>Agaricomycotina</taxon>
        <taxon>Agaricomycetes</taxon>
        <taxon>Agaricomycetidae</taxon>
        <taxon>Agaricales</taxon>
        <taxon>Agaricales incertae sedis</taxon>
        <taxon>Dendrothele</taxon>
    </lineage>
</organism>
<dbReference type="AlphaFoldDB" id="A0A4S8M1E7"/>
<protein>
    <submittedName>
        <fullName evidence="1">Uncharacterized protein</fullName>
    </submittedName>
</protein>
<sequence length="160" mass="18298">MYVVGLMGGIPPRVHWCFWDHYHGTCNAGGITEFQDPKCTYRIRTWEVKLDLVLEDDGDCEKYTFPVNRTTLEPLRYSAILSGRDRFIRTKIIIHNINLCALQRNCLGTPEHKEESNLLGMPSPSFSLNTRSSGSTPYIHTSIIFSQQHFILEYGKGQST</sequence>
<evidence type="ECO:0000313" key="2">
    <source>
        <dbReference type="Proteomes" id="UP000297245"/>
    </source>
</evidence>
<dbReference type="EMBL" id="ML179195">
    <property type="protein sequence ID" value="THU95651.1"/>
    <property type="molecule type" value="Genomic_DNA"/>
</dbReference>
<name>A0A4S8M1E7_DENBC</name>
<dbReference type="Proteomes" id="UP000297245">
    <property type="component" value="Unassembled WGS sequence"/>
</dbReference>
<evidence type="ECO:0000313" key="1">
    <source>
        <dbReference type="EMBL" id="THU95651.1"/>
    </source>
</evidence>